<dbReference type="EMBL" id="BT033054">
    <property type="protein sequence ID" value="ACE82577.1"/>
    <property type="molecule type" value="mRNA"/>
</dbReference>
<dbReference type="VEuPathDB" id="VectorBase:FBgn0037464"/>
<dbReference type="AlphaFoldDB" id="B3LF66"/>
<reference evidence="1" key="1">
    <citation type="submission" date="2008-06" db="EMBL/GenBank/DDBJ databases">
        <authorList>
            <person name="Carlson J."/>
            <person name="Booth B."/>
            <person name="Frise E."/>
            <person name="Park S."/>
            <person name="Wan K."/>
            <person name="Yu C."/>
            <person name="Celniker S."/>
        </authorList>
    </citation>
    <scope>NUCLEOTIDE SEQUENCE</scope>
</reference>
<organism evidence="1">
    <name type="scientific">Drosophila melanogaster</name>
    <name type="common">Fruit fly</name>
    <dbReference type="NCBI Taxonomy" id="7227"/>
    <lineage>
        <taxon>Eukaryota</taxon>
        <taxon>Metazoa</taxon>
        <taxon>Ecdysozoa</taxon>
        <taxon>Arthropoda</taxon>
        <taxon>Hexapoda</taxon>
        <taxon>Insecta</taxon>
        <taxon>Pterygota</taxon>
        <taxon>Neoptera</taxon>
        <taxon>Endopterygota</taxon>
        <taxon>Diptera</taxon>
        <taxon>Brachycera</taxon>
        <taxon>Muscomorpha</taxon>
        <taxon>Ephydroidea</taxon>
        <taxon>Drosophilidae</taxon>
        <taxon>Drosophila</taxon>
        <taxon>Sophophora</taxon>
    </lineage>
</organism>
<evidence type="ECO:0000313" key="1">
    <source>
        <dbReference type="EMBL" id="ACE82577.1"/>
    </source>
</evidence>
<protein>
    <submittedName>
        <fullName evidence="1">IP15262p</fullName>
    </submittedName>
</protein>
<gene>
    <name evidence="1" type="primary">CG1988-RA</name>
</gene>
<dbReference type="ExpressionAtlas" id="B3LF66">
    <property type="expression patterns" value="baseline and differential"/>
</dbReference>
<sequence>MLKRASLALSHYPDACFRVCNCSRCLRMYHIVKCMKDLNLVQKSKQDYGRTPKELQSVLICQEGRFSKLTHASAKKMYDSRLLSSGTCDTLSHRLDQPLRSAFLEDLEKRLNQRILRKDLLDGEMSFKREIFCETASSAEGFGKEKCSKNQKKLMYALNTSSRKQPKLRRMLANLLQ</sequence>
<name>B3LF66_DROME</name>
<proteinExistence type="evidence at transcript level"/>
<accession>B3LF66</accession>
<dbReference type="OrthoDB" id="7872788at2759"/>
<dbReference type="Bgee" id="FBgn0037464">
    <property type="expression patterns" value="Expressed in early-mid elongation-stage spermatid (Drosophila) in testis and 30 other cell types or tissues"/>
</dbReference>